<dbReference type="Proteomes" id="UP000319103">
    <property type="component" value="Unassembled WGS sequence"/>
</dbReference>
<feature type="region of interest" description="Disordered" evidence="1">
    <location>
        <begin position="49"/>
        <end position="147"/>
    </location>
</feature>
<evidence type="ECO:0000313" key="3">
    <source>
        <dbReference type="Proteomes" id="UP000319103"/>
    </source>
</evidence>
<gene>
    <name evidence="2" type="ORF">E6W39_15970</name>
</gene>
<organism evidence="2 3">
    <name type="scientific">Kitasatospora acidiphila</name>
    <dbReference type="NCBI Taxonomy" id="2567942"/>
    <lineage>
        <taxon>Bacteria</taxon>
        <taxon>Bacillati</taxon>
        <taxon>Actinomycetota</taxon>
        <taxon>Actinomycetes</taxon>
        <taxon>Kitasatosporales</taxon>
        <taxon>Streptomycetaceae</taxon>
        <taxon>Kitasatospora</taxon>
    </lineage>
</organism>
<dbReference type="AlphaFoldDB" id="A0A540W347"/>
<proteinExistence type="predicted"/>
<protein>
    <submittedName>
        <fullName evidence="2">Uncharacterized protein</fullName>
    </submittedName>
</protein>
<sequence length="147" mass="15296">MLLLGQLGVDGVDVVLLGGELLRGGVVLLGGGLGVLVELVDLVQQRAQGGLGGGQRVGARRGGGSGDGVGGGRGERRRGRGRQGQGRHRQHRRAAQRGPHPRLARGRLVVTRHGPHRPPSPLVDPQAASRGRSCHADPESGRAHQMN</sequence>
<feature type="compositionally biased region" description="Gly residues" evidence="1">
    <location>
        <begin position="49"/>
        <end position="72"/>
    </location>
</feature>
<dbReference type="EMBL" id="VIGB01000003">
    <property type="protein sequence ID" value="TQF03456.1"/>
    <property type="molecule type" value="Genomic_DNA"/>
</dbReference>
<comment type="caution">
    <text evidence="2">The sequence shown here is derived from an EMBL/GenBank/DDBJ whole genome shotgun (WGS) entry which is preliminary data.</text>
</comment>
<name>A0A540W347_9ACTN</name>
<evidence type="ECO:0000313" key="2">
    <source>
        <dbReference type="EMBL" id="TQF03456.1"/>
    </source>
</evidence>
<keyword evidence="3" id="KW-1185">Reference proteome</keyword>
<evidence type="ECO:0000256" key="1">
    <source>
        <dbReference type="SAM" id="MobiDB-lite"/>
    </source>
</evidence>
<feature type="compositionally biased region" description="Basic and acidic residues" evidence="1">
    <location>
        <begin position="134"/>
        <end position="147"/>
    </location>
</feature>
<accession>A0A540W347</accession>
<feature type="compositionally biased region" description="Basic residues" evidence="1">
    <location>
        <begin position="75"/>
        <end position="105"/>
    </location>
</feature>
<reference evidence="2 3" key="1">
    <citation type="submission" date="2019-06" db="EMBL/GenBank/DDBJ databases">
        <title>Description of Kitasatospora acidophila sp. nov. isolated from pine grove soil, and reclassification of Streptomyces novaecaesareae to Kitasatospora novaeceasareae comb. nov.</title>
        <authorList>
            <person name="Kim M.J."/>
        </authorList>
    </citation>
    <scope>NUCLEOTIDE SEQUENCE [LARGE SCALE GENOMIC DNA]</scope>
    <source>
        <strain evidence="2 3">MMS16-CNU292</strain>
    </source>
</reference>